<sequence>MKSIISVAVLICLFEVSFLPLTQCRVYLPTDANLIGQTCLQTPKPDLCVSSLESVPESSDTDIKGLALIMSDKVLKGKAQDALKEINELIKQTPISSNKALLACADYYGTIIEFHIEKQAHDGITGNQPRKAAQQAMDDTVYLVNECNNGLGSSPSSPLTVMGASVADIATITKAIVQILS</sequence>
<dbReference type="SMART" id="SM00856">
    <property type="entry name" value="PMEI"/>
    <property type="match status" value="1"/>
</dbReference>
<keyword evidence="7" id="KW-1185">Reference proteome</keyword>
<feature type="chain" id="PRO_5015164117" evidence="4">
    <location>
        <begin position="25"/>
        <end position="181"/>
    </location>
</feature>
<gene>
    <name evidence="6" type="ORF">RchiOBHm_Chr4g0432391</name>
</gene>
<dbReference type="SUPFAM" id="SSF101148">
    <property type="entry name" value="Plant invertase/pectin methylesterase inhibitor"/>
    <property type="match status" value="1"/>
</dbReference>
<evidence type="ECO:0000256" key="3">
    <source>
        <dbReference type="ARBA" id="ARBA00038471"/>
    </source>
</evidence>
<dbReference type="NCBIfam" id="TIGR01614">
    <property type="entry name" value="PME_inhib"/>
    <property type="match status" value="1"/>
</dbReference>
<dbReference type="Proteomes" id="UP000238479">
    <property type="component" value="Chromosome 4"/>
</dbReference>
<dbReference type="EMBL" id="PDCK01000042">
    <property type="protein sequence ID" value="PRQ40100.1"/>
    <property type="molecule type" value="Genomic_DNA"/>
</dbReference>
<feature type="signal peptide" evidence="4">
    <location>
        <begin position="1"/>
        <end position="24"/>
    </location>
</feature>
<dbReference type="PANTHER" id="PTHR36710">
    <property type="entry name" value="PECTINESTERASE INHIBITOR-LIKE"/>
    <property type="match status" value="1"/>
</dbReference>
<feature type="domain" description="Pectinesterase inhibitor" evidence="5">
    <location>
        <begin position="30"/>
        <end position="176"/>
    </location>
</feature>
<dbReference type="InterPro" id="IPR034087">
    <property type="entry name" value="C/VIF1"/>
</dbReference>
<evidence type="ECO:0000256" key="2">
    <source>
        <dbReference type="ARBA" id="ARBA00023157"/>
    </source>
</evidence>
<organism evidence="6 7">
    <name type="scientific">Rosa chinensis</name>
    <name type="common">China rose</name>
    <dbReference type="NCBI Taxonomy" id="74649"/>
    <lineage>
        <taxon>Eukaryota</taxon>
        <taxon>Viridiplantae</taxon>
        <taxon>Streptophyta</taxon>
        <taxon>Embryophyta</taxon>
        <taxon>Tracheophyta</taxon>
        <taxon>Spermatophyta</taxon>
        <taxon>Magnoliopsida</taxon>
        <taxon>eudicotyledons</taxon>
        <taxon>Gunneridae</taxon>
        <taxon>Pentapetalae</taxon>
        <taxon>rosids</taxon>
        <taxon>fabids</taxon>
        <taxon>Rosales</taxon>
        <taxon>Rosaceae</taxon>
        <taxon>Rosoideae</taxon>
        <taxon>Rosoideae incertae sedis</taxon>
        <taxon>Rosa</taxon>
    </lineage>
</organism>
<dbReference type="InterPro" id="IPR052421">
    <property type="entry name" value="PCW_Enzyme_Inhibitor"/>
</dbReference>
<dbReference type="OrthoDB" id="1142671at2759"/>
<evidence type="ECO:0000256" key="4">
    <source>
        <dbReference type="SAM" id="SignalP"/>
    </source>
</evidence>
<comment type="caution">
    <text evidence="6">The sequence shown here is derived from an EMBL/GenBank/DDBJ whole genome shotgun (WGS) entry which is preliminary data.</text>
</comment>
<dbReference type="AlphaFoldDB" id="A0A2P6R0Z6"/>
<evidence type="ECO:0000313" key="6">
    <source>
        <dbReference type="EMBL" id="PRQ40100.1"/>
    </source>
</evidence>
<proteinExistence type="inferred from homology"/>
<dbReference type="InterPro" id="IPR006501">
    <property type="entry name" value="Pectinesterase_inhib_dom"/>
</dbReference>
<dbReference type="CDD" id="cd15796">
    <property type="entry name" value="CIF_like"/>
    <property type="match status" value="1"/>
</dbReference>
<dbReference type="Pfam" id="PF04043">
    <property type="entry name" value="PMEI"/>
    <property type="match status" value="1"/>
</dbReference>
<evidence type="ECO:0000259" key="5">
    <source>
        <dbReference type="SMART" id="SM00856"/>
    </source>
</evidence>
<protein>
    <submittedName>
        <fullName evidence="6">Putative pectinesterase inhibitor domain, Cell wall/vacuolar inhibitor of fructosidase</fullName>
    </submittedName>
</protein>
<name>A0A2P6R0Z6_ROSCH</name>
<comment type="similarity">
    <text evidence="3">Belongs to the PMEI family.</text>
</comment>
<keyword evidence="2" id="KW-1015">Disulfide bond</keyword>
<dbReference type="Gramene" id="PRQ40100">
    <property type="protein sequence ID" value="PRQ40100"/>
    <property type="gene ID" value="RchiOBHm_Chr4g0432391"/>
</dbReference>
<reference evidence="6 7" key="1">
    <citation type="journal article" date="2018" name="Nat. Genet.">
        <title>The Rosa genome provides new insights in the design of modern roses.</title>
        <authorList>
            <person name="Bendahmane M."/>
        </authorList>
    </citation>
    <scope>NUCLEOTIDE SEQUENCE [LARGE SCALE GENOMIC DNA]</scope>
    <source>
        <strain evidence="7">cv. Old Blush</strain>
    </source>
</reference>
<dbReference type="Gene3D" id="1.20.140.40">
    <property type="entry name" value="Invertase/pectin methylesterase inhibitor family protein"/>
    <property type="match status" value="1"/>
</dbReference>
<keyword evidence="1 4" id="KW-0732">Signal</keyword>
<dbReference type="InterPro" id="IPR035513">
    <property type="entry name" value="Invertase/methylesterase_inhib"/>
</dbReference>
<dbReference type="OMA" id="WIHPLKE"/>
<accession>A0A2P6R0Z6</accession>
<dbReference type="GO" id="GO:0004857">
    <property type="term" value="F:enzyme inhibitor activity"/>
    <property type="evidence" value="ECO:0007669"/>
    <property type="project" value="InterPro"/>
</dbReference>
<evidence type="ECO:0000313" key="7">
    <source>
        <dbReference type="Proteomes" id="UP000238479"/>
    </source>
</evidence>
<evidence type="ECO:0000256" key="1">
    <source>
        <dbReference type="ARBA" id="ARBA00022729"/>
    </source>
</evidence>
<dbReference type="PANTHER" id="PTHR36710:SF13">
    <property type="entry name" value="PUTATIVE-RELATED"/>
    <property type="match status" value="1"/>
</dbReference>